<evidence type="ECO:0000256" key="1">
    <source>
        <dbReference type="SAM" id="MobiDB-lite"/>
    </source>
</evidence>
<dbReference type="AlphaFoldDB" id="A0A9P6GSR2"/>
<evidence type="ECO:0000313" key="3">
    <source>
        <dbReference type="Proteomes" id="UP000756921"/>
    </source>
</evidence>
<organism evidence="2 3">
    <name type="scientific">Paraphaeosphaeria minitans</name>
    <dbReference type="NCBI Taxonomy" id="565426"/>
    <lineage>
        <taxon>Eukaryota</taxon>
        <taxon>Fungi</taxon>
        <taxon>Dikarya</taxon>
        <taxon>Ascomycota</taxon>
        <taxon>Pezizomycotina</taxon>
        <taxon>Dothideomycetes</taxon>
        <taxon>Pleosporomycetidae</taxon>
        <taxon>Pleosporales</taxon>
        <taxon>Massarineae</taxon>
        <taxon>Didymosphaeriaceae</taxon>
        <taxon>Paraphaeosphaeria</taxon>
    </lineage>
</organism>
<name>A0A9P6GSR2_9PLEO</name>
<feature type="region of interest" description="Disordered" evidence="1">
    <location>
        <begin position="11"/>
        <end position="118"/>
    </location>
</feature>
<reference evidence="2" key="1">
    <citation type="journal article" date="2020" name="Mol. Plant Microbe Interact.">
        <title>Genome Sequence of the Biocontrol Agent Coniothyrium minitans strain Conio (IMI 134523).</title>
        <authorList>
            <person name="Patel D."/>
            <person name="Shittu T.A."/>
            <person name="Baroncelli R."/>
            <person name="Muthumeenakshi S."/>
            <person name="Osborne T.H."/>
            <person name="Janganan T.K."/>
            <person name="Sreenivasaprasad S."/>
        </authorList>
    </citation>
    <scope>NUCLEOTIDE SEQUENCE</scope>
    <source>
        <strain evidence="2">Conio</strain>
    </source>
</reference>
<comment type="caution">
    <text evidence="2">The sequence shown here is derived from an EMBL/GenBank/DDBJ whole genome shotgun (WGS) entry which is preliminary data.</text>
</comment>
<keyword evidence="3" id="KW-1185">Reference proteome</keyword>
<proteinExistence type="predicted"/>
<feature type="compositionally biased region" description="Polar residues" evidence="1">
    <location>
        <begin position="30"/>
        <end position="52"/>
    </location>
</feature>
<protein>
    <submittedName>
        <fullName evidence="2">Uncharacterized protein</fullName>
    </submittedName>
</protein>
<evidence type="ECO:0000313" key="2">
    <source>
        <dbReference type="EMBL" id="KAF9739564.1"/>
    </source>
</evidence>
<dbReference type="OrthoDB" id="3782326at2759"/>
<sequence>MPSLLNKVFLATTASRRKHNPYSDPHHPNHSTTCQPAPPSTTAEQVFSTSRTQIHRTRDPRDYLAGARDALARDASPDPDPDPARSQNRVPTGIAENTEREGRSVHQEASEARPNAQGTKYDLFVREMQARKAGQWSAPVGGFYAPERQLGEFYQPVGAKGGD</sequence>
<feature type="compositionally biased region" description="Basic and acidic residues" evidence="1">
    <location>
        <begin position="97"/>
        <end position="111"/>
    </location>
</feature>
<accession>A0A9P6GSR2</accession>
<gene>
    <name evidence="2" type="ORF">PMIN01_02198</name>
</gene>
<dbReference type="EMBL" id="WJXW01000002">
    <property type="protein sequence ID" value="KAF9739564.1"/>
    <property type="molecule type" value="Genomic_DNA"/>
</dbReference>
<dbReference type="Proteomes" id="UP000756921">
    <property type="component" value="Unassembled WGS sequence"/>
</dbReference>